<dbReference type="Pfam" id="PF13456">
    <property type="entry name" value="RVT_3"/>
    <property type="match status" value="1"/>
</dbReference>
<dbReference type="EMBL" id="JARMQG010000262">
    <property type="protein sequence ID" value="MED3564072.1"/>
    <property type="molecule type" value="Genomic_DNA"/>
</dbReference>
<reference evidence="2 3" key="1">
    <citation type="submission" date="2023-03" db="EMBL/GenBank/DDBJ databases">
        <title>Bacillus Genome Sequencing.</title>
        <authorList>
            <person name="Dunlap C."/>
        </authorList>
    </citation>
    <scope>NUCLEOTIDE SEQUENCE [LARGE SCALE GENOMIC DNA]</scope>
    <source>
        <strain evidence="2 3">B-14544</strain>
    </source>
</reference>
<dbReference type="Gene3D" id="3.30.420.10">
    <property type="entry name" value="Ribonuclease H-like superfamily/Ribonuclease H"/>
    <property type="match status" value="1"/>
</dbReference>
<dbReference type="InterPro" id="IPR012337">
    <property type="entry name" value="RNaseH-like_sf"/>
</dbReference>
<proteinExistence type="predicted"/>
<comment type="caution">
    <text evidence="2">The sequence shown here is derived from an EMBL/GenBank/DDBJ whole genome shotgun (WGS) entry which is preliminary data.</text>
</comment>
<feature type="domain" description="RNase H type-1" evidence="1">
    <location>
        <begin position="1"/>
        <end position="128"/>
    </location>
</feature>
<evidence type="ECO:0000313" key="2">
    <source>
        <dbReference type="EMBL" id="MED3564072.1"/>
    </source>
</evidence>
<dbReference type="PROSITE" id="PS50879">
    <property type="entry name" value="RNASE_H_1"/>
    <property type="match status" value="1"/>
</dbReference>
<dbReference type="Proteomes" id="UP001330749">
    <property type="component" value="Unassembled WGS sequence"/>
</dbReference>
<sequence length="138" mass="15247">MIEVYIDGASAGNPGPSGAGIFIKGQGTADKYSIPLGAMTNHEAEYHAFIKALEICLEKGYTSTVISFRTDSELVNKAVEKEFVKNKLYAPLLEKALLLSKKFDLFFMKWIPSNDNKVADELARLAIRKNNVEEQSSS</sequence>
<dbReference type="InterPro" id="IPR002156">
    <property type="entry name" value="RNaseH_domain"/>
</dbReference>
<dbReference type="CDD" id="cd09279">
    <property type="entry name" value="RNase_HI_like"/>
    <property type="match status" value="1"/>
</dbReference>
<dbReference type="PANTHER" id="PTHR46387:SF2">
    <property type="entry name" value="RIBONUCLEASE HI"/>
    <property type="match status" value="1"/>
</dbReference>
<keyword evidence="3" id="KW-1185">Reference proteome</keyword>
<accession>A0ABU6NE14</accession>
<dbReference type="RefSeq" id="WP_327969190.1">
    <property type="nucleotide sequence ID" value="NZ_JARMQG010000262.1"/>
</dbReference>
<name>A0ABU6NE14_9BACI</name>
<dbReference type="SUPFAM" id="SSF53098">
    <property type="entry name" value="Ribonuclease H-like"/>
    <property type="match status" value="1"/>
</dbReference>
<dbReference type="PANTHER" id="PTHR46387">
    <property type="entry name" value="POLYNUCLEOTIDYL TRANSFERASE, RIBONUCLEASE H-LIKE SUPERFAMILY PROTEIN"/>
    <property type="match status" value="1"/>
</dbReference>
<evidence type="ECO:0000259" key="1">
    <source>
        <dbReference type="PROSITE" id="PS50879"/>
    </source>
</evidence>
<evidence type="ECO:0000313" key="3">
    <source>
        <dbReference type="Proteomes" id="UP001330749"/>
    </source>
</evidence>
<organism evidence="2 3">
    <name type="scientific">Bacillus xiapuensis</name>
    <dbReference type="NCBI Taxonomy" id="2014075"/>
    <lineage>
        <taxon>Bacteria</taxon>
        <taxon>Bacillati</taxon>
        <taxon>Bacillota</taxon>
        <taxon>Bacilli</taxon>
        <taxon>Bacillales</taxon>
        <taxon>Bacillaceae</taxon>
        <taxon>Bacillus</taxon>
    </lineage>
</organism>
<protein>
    <submittedName>
        <fullName evidence="2">Reverse transcriptase-like protein</fullName>
    </submittedName>
</protein>
<gene>
    <name evidence="2" type="ORF">P4447_16745</name>
</gene>
<dbReference type="InterPro" id="IPR036397">
    <property type="entry name" value="RNaseH_sf"/>
</dbReference>